<evidence type="ECO:0000313" key="3">
    <source>
        <dbReference type="EMBL" id="MBB3221606.1"/>
    </source>
</evidence>
<protein>
    <submittedName>
        <fullName evidence="4">Tripartite tricarboxylate transporter TctB family protein</fullName>
    </submittedName>
</protein>
<dbReference type="Proteomes" id="UP000298763">
    <property type="component" value="Chromosome"/>
</dbReference>
<keyword evidence="1" id="KW-0812">Transmembrane</keyword>
<organism evidence="3 6">
    <name type="scientific">Pseudoduganella umbonata</name>
    <dbReference type="NCBI Taxonomy" id="864828"/>
    <lineage>
        <taxon>Bacteria</taxon>
        <taxon>Pseudomonadati</taxon>
        <taxon>Pseudomonadota</taxon>
        <taxon>Betaproteobacteria</taxon>
        <taxon>Burkholderiales</taxon>
        <taxon>Oxalobacteraceae</taxon>
        <taxon>Telluria group</taxon>
        <taxon>Pseudoduganella</taxon>
    </lineage>
</organism>
<dbReference type="OrthoDB" id="7029611at2"/>
<evidence type="ECO:0000313" key="6">
    <source>
        <dbReference type="Proteomes" id="UP000584325"/>
    </source>
</evidence>
<dbReference type="Proteomes" id="UP000584325">
    <property type="component" value="Unassembled WGS sequence"/>
</dbReference>
<proteinExistence type="predicted"/>
<dbReference type="EMBL" id="JACHXS010000004">
    <property type="protein sequence ID" value="MBB3221606.1"/>
    <property type="molecule type" value="Genomic_DNA"/>
</dbReference>
<evidence type="ECO:0000313" key="4">
    <source>
        <dbReference type="EMBL" id="QCP09158.1"/>
    </source>
</evidence>
<dbReference type="RefSeq" id="WP_137312047.1">
    <property type="nucleotide sequence ID" value="NZ_CP040017.1"/>
</dbReference>
<feature type="transmembrane region" description="Helical" evidence="1">
    <location>
        <begin position="79"/>
        <end position="108"/>
    </location>
</feature>
<evidence type="ECO:0000259" key="2">
    <source>
        <dbReference type="Pfam" id="PF07331"/>
    </source>
</evidence>
<dbReference type="AlphaFoldDB" id="A0A4P8HLK2"/>
<keyword evidence="1" id="KW-1133">Transmembrane helix</keyword>
<keyword evidence="1" id="KW-0472">Membrane</keyword>
<dbReference type="EMBL" id="CP040017">
    <property type="protein sequence ID" value="QCP09158.1"/>
    <property type="molecule type" value="Genomic_DNA"/>
</dbReference>
<gene>
    <name evidence="4" type="ORF">FCL38_00925</name>
    <name evidence="3" type="ORF">FHS02_002416</name>
</gene>
<feature type="transmembrane region" description="Helical" evidence="1">
    <location>
        <begin position="9"/>
        <end position="29"/>
    </location>
</feature>
<feature type="transmembrane region" description="Helical" evidence="1">
    <location>
        <begin position="41"/>
        <end position="59"/>
    </location>
</feature>
<feature type="domain" description="DUF1468" evidence="2">
    <location>
        <begin position="9"/>
        <end position="143"/>
    </location>
</feature>
<dbReference type="InterPro" id="IPR009936">
    <property type="entry name" value="DUF1468"/>
</dbReference>
<keyword evidence="5" id="KW-1185">Reference proteome</keyword>
<accession>A0A4P8HLK2</accession>
<reference evidence="3 6" key="2">
    <citation type="submission" date="2020-08" db="EMBL/GenBank/DDBJ databases">
        <title>Genomic Encyclopedia of Type Strains, Phase III (KMG-III): the genomes of soil and plant-associated and newly described type strains.</title>
        <authorList>
            <person name="Whitman W."/>
        </authorList>
    </citation>
    <scope>NUCLEOTIDE SEQUENCE [LARGE SCALE GENOMIC DNA]</scope>
    <source>
        <strain evidence="3 6">CECT 7753</strain>
    </source>
</reference>
<dbReference type="Pfam" id="PF07331">
    <property type="entry name" value="TctB"/>
    <property type="match status" value="1"/>
</dbReference>
<feature type="transmembrane region" description="Helical" evidence="1">
    <location>
        <begin position="120"/>
        <end position="140"/>
    </location>
</feature>
<evidence type="ECO:0000313" key="5">
    <source>
        <dbReference type="Proteomes" id="UP000298763"/>
    </source>
</evidence>
<reference evidence="4 5" key="1">
    <citation type="submission" date="2019-05" db="EMBL/GenBank/DDBJ databases">
        <title>Draft Genome Sequences of Six Type Strains of the Genus Massilia.</title>
        <authorList>
            <person name="Miess H."/>
            <person name="Frediansyhah A."/>
            <person name="Gross H."/>
        </authorList>
    </citation>
    <scope>NUCLEOTIDE SEQUENCE [LARGE SCALE GENOMIC DNA]</scope>
    <source>
        <strain evidence="4 5">DSMZ 26121</strain>
    </source>
</reference>
<evidence type="ECO:0000256" key="1">
    <source>
        <dbReference type="SAM" id="Phobius"/>
    </source>
</evidence>
<name>A0A4P8HLK2_9BURK</name>
<sequence>MYIRNQQDFWAGVMFVAFGAFFASVGTEYDFGSAAQMGPGYFPTILGVILVLVGLKVSVGSLSKKAARQAVNKFAFSKLLLILGPVVLFGVLLEHLGLVPCLLLLVGISSYGSDEFTWRATIINAAVLSALCLFVFVYALELQFQMWPTFLGN</sequence>